<name>A0ABD0TMW1_LOXSC</name>
<reference evidence="2 3" key="1">
    <citation type="submission" date="2024-06" db="EMBL/GenBank/DDBJ databases">
        <title>A chromosome-level genome assembly of beet webworm, Loxostege sticticalis.</title>
        <authorList>
            <person name="Zhang Y."/>
        </authorList>
    </citation>
    <scope>NUCLEOTIDE SEQUENCE [LARGE SCALE GENOMIC DNA]</scope>
    <source>
        <strain evidence="2">AQ028</strain>
        <tissue evidence="2">Male pupae</tissue>
    </source>
</reference>
<dbReference type="Proteomes" id="UP001549921">
    <property type="component" value="Unassembled WGS sequence"/>
</dbReference>
<feature type="domain" description="Transposable element P transposase-like RNase H" evidence="1">
    <location>
        <begin position="5"/>
        <end position="75"/>
    </location>
</feature>
<dbReference type="EMBL" id="JBEDNZ010000002">
    <property type="protein sequence ID" value="KAL0850692.1"/>
    <property type="molecule type" value="Genomic_DNA"/>
</dbReference>
<accession>A0ABD0TMW1</accession>
<evidence type="ECO:0000313" key="2">
    <source>
        <dbReference type="EMBL" id="KAL0850692.1"/>
    </source>
</evidence>
<dbReference type="Pfam" id="PF21787">
    <property type="entry name" value="TNP-like_RNaseH_N"/>
    <property type="match status" value="1"/>
</dbReference>
<dbReference type="AlphaFoldDB" id="A0ABD0TMW1"/>
<comment type="caution">
    <text evidence="2">The sequence shown here is derived from an EMBL/GenBank/DDBJ whole genome shotgun (WGS) entry which is preliminary data.</text>
</comment>
<proteinExistence type="predicted"/>
<gene>
    <name evidence="2" type="ORF">ABMA28_006637</name>
</gene>
<dbReference type="InterPro" id="IPR048365">
    <property type="entry name" value="TNP-like_RNaseH_N"/>
</dbReference>
<feature type="non-terminal residue" evidence="2">
    <location>
        <position position="75"/>
    </location>
</feature>
<organism evidence="2 3">
    <name type="scientific">Loxostege sticticalis</name>
    <name type="common">Beet webworm moth</name>
    <dbReference type="NCBI Taxonomy" id="481309"/>
    <lineage>
        <taxon>Eukaryota</taxon>
        <taxon>Metazoa</taxon>
        <taxon>Ecdysozoa</taxon>
        <taxon>Arthropoda</taxon>
        <taxon>Hexapoda</taxon>
        <taxon>Insecta</taxon>
        <taxon>Pterygota</taxon>
        <taxon>Neoptera</taxon>
        <taxon>Endopterygota</taxon>
        <taxon>Lepidoptera</taxon>
        <taxon>Glossata</taxon>
        <taxon>Ditrysia</taxon>
        <taxon>Pyraloidea</taxon>
        <taxon>Crambidae</taxon>
        <taxon>Pyraustinae</taxon>
        <taxon>Loxostege</taxon>
    </lineage>
</organism>
<sequence length="75" mass="8550">MNIPPKLDDRVLDSLALKIKYLPDEAKFCTICVDEMTLKRNLYYDIKNDEVIGFHNVNGTTSPDIASNAYVIMLQ</sequence>
<protein>
    <recommendedName>
        <fullName evidence="1">Transposable element P transposase-like RNase H domain-containing protein</fullName>
    </recommendedName>
</protein>
<evidence type="ECO:0000313" key="3">
    <source>
        <dbReference type="Proteomes" id="UP001549921"/>
    </source>
</evidence>
<evidence type="ECO:0000259" key="1">
    <source>
        <dbReference type="Pfam" id="PF21787"/>
    </source>
</evidence>